<comment type="caution">
    <text evidence="1">The sequence shown here is derived from an EMBL/GenBank/DDBJ whole genome shotgun (WGS) entry which is preliminary data.</text>
</comment>
<evidence type="ECO:0000313" key="1">
    <source>
        <dbReference type="EMBL" id="KAI4581842.1"/>
    </source>
</evidence>
<dbReference type="EMBL" id="CM043034">
    <property type="protein sequence ID" value="KAI4581842.1"/>
    <property type="molecule type" value="Genomic_DNA"/>
</dbReference>
<gene>
    <name evidence="1" type="ORF">MJG53_009367</name>
</gene>
<name>A0ACB9UWN0_9CETA</name>
<evidence type="ECO:0000313" key="2">
    <source>
        <dbReference type="Proteomes" id="UP001057279"/>
    </source>
</evidence>
<accession>A0ACB9UWN0</accession>
<sequence length="184" mass="21187">MEWNPKDLCFFHNDEKRRVDENVKSEEKRKFLLLIQAPGKPPKLISQKAMQPRGHKAPHKCHFLVWRNSHQDPVRGEQLVEARETRANTATYHCHLSSIPNTYMAFAMSAEYSIHNQFRQNEESKSTHVQVSLDMVSNTGCDITHFKDGKMKLGHSQPNHQAQDDKSGLLCLPICTETFSSELM</sequence>
<reference evidence="1" key="1">
    <citation type="submission" date="2022-03" db="EMBL/GenBank/DDBJ databases">
        <title>Genomic analyses of argali, domestic sheep and their hybrids provide insights into chromosomal evolution, heterosis and genetic basis of agronomic traits.</title>
        <authorList>
            <person name="Li M."/>
        </authorList>
    </citation>
    <scope>NUCLEOTIDE SEQUENCE</scope>
    <source>
        <strain evidence="1">F1 hybrid</strain>
    </source>
</reference>
<organism evidence="1 2">
    <name type="scientific">Ovis ammon polii x Ovis aries</name>
    <dbReference type="NCBI Taxonomy" id="2918886"/>
    <lineage>
        <taxon>Eukaryota</taxon>
        <taxon>Metazoa</taxon>
        <taxon>Chordata</taxon>
        <taxon>Craniata</taxon>
        <taxon>Vertebrata</taxon>
        <taxon>Euteleostomi</taxon>
        <taxon>Mammalia</taxon>
        <taxon>Eutheria</taxon>
        <taxon>Laurasiatheria</taxon>
        <taxon>Artiodactyla</taxon>
        <taxon>Ruminantia</taxon>
        <taxon>Pecora</taxon>
        <taxon>Bovidae</taxon>
        <taxon>Caprinae</taxon>
        <taxon>Ovis</taxon>
    </lineage>
</organism>
<protein>
    <submittedName>
        <fullName evidence="1">Uncharacterized protein</fullName>
    </submittedName>
</protein>
<keyword evidence="2" id="KW-1185">Reference proteome</keyword>
<dbReference type="Proteomes" id="UP001057279">
    <property type="component" value="Linkage Group LG09"/>
</dbReference>
<proteinExistence type="predicted"/>